<dbReference type="AlphaFoldDB" id="A0A443PR22"/>
<dbReference type="EMBL" id="QPKB01000010">
    <property type="protein sequence ID" value="RWR93230.1"/>
    <property type="molecule type" value="Genomic_DNA"/>
</dbReference>
<proteinExistence type="predicted"/>
<sequence length="297" mass="34236">MRNQSPYILKVFGKCNYDVDRHGNKREILFAEAVEDTLETWANKNLLLEPNYPERLSLRFIGILLDILHGIIHFHLKLKRPHGEICSGNIYIVDGKAKLAHVVDRFDQNSFVDDINKFCFMVRHLFAKDGLATPLELDQLCNSLRLYKADGYLRNSVNHPVLLTPKERGEVRHLAHSLICESPNEVKIGKSLVRELQNASRKFHGAIQGPHWIGNVSEQEFLGTLNFQNPPYRDIPLDFIRYCRNVGEHVRGDARKPWITDEYRDEMLTSFLPGFLPILHDVLSFEGICVRTLPNIT</sequence>
<name>A0A443PR22_9MAGN</name>
<gene>
    <name evidence="1" type="ORF">CKAN_02246900</name>
</gene>
<keyword evidence="2" id="KW-1185">Reference proteome</keyword>
<dbReference type="Proteomes" id="UP000283530">
    <property type="component" value="Unassembled WGS sequence"/>
</dbReference>
<protein>
    <submittedName>
        <fullName evidence="1">Uncharacterized protein</fullName>
    </submittedName>
</protein>
<evidence type="ECO:0000313" key="2">
    <source>
        <dbReference type="Proteomes" id="UP000283530"/>
    </source>
</evidence>
<accession>A0A443PR22</accession>
<evidence type="ECO:0000313" key="1">
    <source>
        <dbReference type="EMBL" id="RWR93230.1"/>
    </source>
</evidence>
<reference evidence="1 2" key="1">
    <citation type="journal article" date="2019" name="Nat. Plants">
        <title>Stout camphor tree genome fills gaps in understanding of flowering plant genome evolution.</title>
        <authorList>
            <person name="Chaw S.M."/>
            <person name="Liu Y.C."/>
            <person name="Wu Y.W."/>
            <person name="Wang H.Y."/>
            <person name="Lin C.I."/>
            <person name="Wu C.S."/>
            <person name="Ke H.M."/>
            <person name="Chang L.Y."/>
            <person name="Hsu C.Y."/>
            <person name="Yang H.T."/>
            <person name="Sudianto E."/>
            <person name="Hsu M.H."/>
            <person name="Wu K.P."/>
            <person name="Wang L.N."/>
            <person name="Leebens-Mack J.H."/>
            <person name="Tsai I.J."/>
        </authorList>
    </citation>
    <scope>NUCLEOTIDE SEQUENCE [LARGE SCALE GENOMIC DNA]</scope>
    <source>
        <strain evidence="2">cv. Chaw 1501</strain>
        <tissue evidence="1">Young leaves</tissue>
    </source>
</reference>
<comment type="caution">
    <text evidence="1">The sequence shown here is derived from an EMBL/GenBank/DDBJ whole genome shotgun (WGS) entry which is preliminary data.</text>
</comment>
<organism evidence="1 2">
    <name type="scientific">Cinnamomum micranthum f. kanehirae</name>
    <dbReference type="NCBI Taxonomy" id="337451"/>
    <lineage>
        <taxon>Eukaryota</taxon>
        <taxon>Viridiplantae</taxon>
        <taxon>Streptophyta</taxon>
        <taxon>Embryophyta</taxon>
        <taxon>Tracheophyta</taxon>
        <taxon>Spermatophyta</taxon>
        <taxon>Magnoliopsida</taxon>
        <taxon>Magnoliidae</taxon>
        <taxon>Laurales</taxon>
        <taxon>Lauraceae</taxon>
        <taxon>Cinnamomum</taxon>
    </lineage>
</organism>